<evidence type="ECO:0000259" key="2">
    <source>
        <dbReference type="SMART" id="SM00955"/>
    </source>
</evidence>
<dbReference type="InterPro" id="IPR001900">
    <property type="entry name" value="RNase_II/R"/>
</dbReference>
<dbReference type="PANTHER" id="PTHR23355:SF65">
    <property type="entry name" value="EXORIBONUCLEASE CYT-4, PUTATIVE (AFU_ORTHOLOGUE AFUA_7G01550)-RELATED"/>
    <property type="match status" value="1"/>
</dbReference>
<protein>
    <recommendedName>
        <fullName evidence="2">RNB domain-containing protein</fullName>
    </recommendedName>
</protein>
<feature type="compositionally biased region" description="Polar residues" evidence="1">
    <location>
        <begin position="385"/>
        <end position="395"/>
    </location>
</feature>
<proteinExistence type="predicted"/>
<feature type="compositionally biased region" description="Polar residues" evidence="1">
    <location>
        <begin position="1"/>
        <end position="11"/>
    </location>
</feature>
<dbReference type="Proteomes" id="UP000308730">
    <property type="component" value="Unassembled WGS sequence"/>
</dbReference>
<gene>
    <name evidence="3" type="ORF">EUX98_g2731</name>
</gene>
<dbReference type="AlphaFoldDB" id="A0A4S4MZJ6"/>
<evidence type="ECO:0000313" key="4">
    <source>
        <dbReference type="Proteomes" id="UP000308730"/>
    </source>
</evidence>
<keyword evidence="4" id="KW-1185">Reference proteome</keyword>
<feature type="region of interest" description="Disordered" evidence="1">
    <location>
        <begin position="368"/>
        <end position="399"/>
    </location>
</feature>
<organism evidence="3 4">
    <name type="scientific">Antrodiella citrinella</name>
    <dbReference type="NCBI Taxonomy" id="2447956"/>
    <lineage>
        <taxon>Eukaryota</taxon>
        <taxon>Fungi</taxon>
        <taxon>Dikarya</taxon>
        <taxon>Basidiomycota</taxon>
        <taxon>Agaricomycotina</taxon>
        <taxon>Agaricomycetes</taxon>
        <taxon>Polyporales</taxon>
        <taxon>Steccherinaceae</taxon>
        <taxon>Antrodiella</taxon>
    </lineage>
</organism>
<dbReference type="SMART" id="SM00955">
    <property type="entry name" value="RNB"/>
    <property type="match status" value="1"/>
</dbReference>
<evidence type="ECO:0000256" key="1">
    <source>
        <dbReference type="SAM" id="MobiDB-lite"/>
    </source>
</evidence>
<dbReference type="InterPro" id="IPR012340">
    <property type="entry name" value="NA-bd_OB-fold"/>
</dbReference>
<dbReference type="InterPro" id="IPR050180">
    <property type="entry name" value="RNR_Ribonuclease"/>
</dbReference>
<feature type="region of interest" description="Disordered" evidence="1">
    <location>
        <begin position="1"/>
        <end position="29"/>
    </location>
</feature>
<comment type="caution">
    <text evidence="3">The sequence shown here is derived from an EMBL/GenBank/DDBJ whole genome shotgun (WGS) entry which is preliminary data.</text>
</comment>
<sequence length="889" mass="99218">MQGNASHNKGTSRAGRKKVSPQAASGSSFELGSFKENTITLRSNPQSMEKELFEASLELDDVDTRSYVDIPLGSFLEIRRSPIPISGIYLGKTEETQGYNILSMLGELWTFKPSDIHFVIPNIVDPRLASQCNFVDRFTSTEAQVKARIQVLQAIRPLLVETEAEYVRISSRITMAYETLRSKAADEWSKTTTTDVARLLVQDRSQHIPRTTLFAVHQHLMERHEEFVADATDFLATQRFRIRPKQDVADIQDMQRMVTTDDARLASFVRKAKQLLSVIPKDIASSWDQPPSLLPYPDVSFTPDDLPIIRFLRAGALARRFTQRNPYIILSCMILRKVRDYQADIHEAEVAEFLTRLGLMASWDDATTSGMDNALEPDSGGTGNSMGPTAQSSSSRLRDLGPQDFYPDDIAASVRHDFGHLPVYVIDDAGAQELDDGISIERDPLNPESIWVHVHVADPTSMLPPTHDVSKSAHRLGQTHYLPYVTYPMLPQGSGLQDFSLGSHTRLGLPERVMTFSYLVDEQGGIAKYKIRAGLVRNVQLLRYDDVDAALGIPKMEPTYPFGHAPPPHPRSPLTQEQIQDMKDIQPIVKRLTAGRLRTGALGPSFRATEISVVPQPLPAHPLGIRPHTSIGFPQITYGVANFEYGTRQVVAECMKTASRVMSLYMRDNGIPAIRRAMPPLLFPSEEALADVMAMRNEYGTIDDIAMFIRKGIQFAPASFTTAIAGHGQLGIPDDEGYIQSTSPLRRFLDLVAHWQLKHHLISPTSQPLFGEEWMKACATEMTNKFQVSKRMHGLSRVFWALKVIERWIDHPETHADMEDPLQNLVAIPNSPARLQLDGSSSSLCSVPLLGLRATLQFPRHTVHLGVPVPVKILSLRFGAVPRLLVTPK</sequence>
<feature type="domain" description="RNB" evidence="2">
    <location>
        <begin position="415"/>
        <end position="763"/>
    </location>
</feature>
<dbReference type="EMBL" id="SGPM01000047">
    <property type="protein sequence ID" value="THH31425.1"/>
    <property type="molecule type" value="Genomic_DNA"/>
</dbReference>
<dbReference type="PANTHER" id="PTHR23355">
    <property type="entry name" value="RIBONUCLEASE"/>
    <property type="match status" value="1"/>
</dbReference>
<dbReference type="GO" id="GO:0000175">
    <property type="term" value="F:3'-5'-RNA exonuclease activity"/>
    <property type="evidence" value="ECO:0007669"/>
    <property type="project" value="TreeGrafter"/>
</dbReference>
<accession>A0A4S4MZJ6</accession>
<dbReference type="SUPFAM" id="SSF50249">
    <property type="entry name" value="Nucleic acid-binding proteins"/>
    <property type="match status" value="1"/>
</dbReference>
<dbReference type="Pfam" id="PF00773">
    <property type="entry name" value="RNB"/>
    <property type="match status" value="1"/>
</dbReference>
<dbReference type="GO" id="GO:0006402">
    <property type="term" value="P:mRNA catabolic process"/>
    <property type="evidence" value="ECO:0007669"/>
    <property type="project" value="TreeGrafter"/>
</dbReference>
<dbReference type="OrthoDB" id="2285229at2759"/>
<dbReference type="GO" id="GO:0003723">
    <property type="term" value="F:RNA binding"/>
    <property type="evidence" value="ECO:0007669"/>
    <property type="project" value="InterPro"/>
</dbReference>
<dbReference type="GO" id="GO:0000932">
    <property type="term" value="C:P-body"/>
    <property type="evidence" value="ECO:0007669"/>
    <property type="project" value="TreeGrafter"/>
</dbReference>
<reference evidence="3 4" key="1">
    <citation type="submission" date="2019-02" db="EMBL/GenBank/DDBJ databases">
        <title>Genome sequencing of the rare red list fungi Antrodiella citrinella (Flaviporus citrinellus).</title>
        <authorList>
            <person name="Buettner E."/>
            <person name="Kellner H."/>
        </authorList>
    </citation>
    <scope>NUCLEOTIDE SEQUENCE [LARGE SCALE GENOMIC DNA]</scope>
    <source>
        <strain evidence="3 4">DSM 108506</strain>
    </source>
</reference>
<evidence type="ECO:0000313" key="3">
    <source>
        <dbReference type="EMBL" id="THH31425.1"/>
    </source>
</evidence>
<name>A0A4S4MZJ6_9APHY</name>